<keyword evidence="3" id="KW-1185">Reference proteome</keyword>
<dbReference type="SFLD" id="SFLDS00019">
    <property type="entry name" value="Glutathione_Transferase_(cytos"/>
    <property type="match status" value="1"/>
</dbReference>
<comment type="caution">
    <text evidence="2">The sequence shown here is derived from an EMBL/GenBank/DDBJ whole genome shotgun (WGS) entry which is preliminary data.</text>
</comment>
<evidence type="ECO:0000259" key="1">
    <source>
        <dbReference type="PROSITE" id="PS50404"/>
    </source>
</evidence>
<dbReference type="InterPro" id="IPR036282">
    <property type="entry name" value="Glutathione-S-Trfase_C_sf"/>
</dbReference>
<dbReference type="CDD" id="cd03199">
    <property type="entry name" value="GST_C_GRX2"/>
    <property type="match status" value="1"/>
</dbReference>
<dbReference type="Pfam" id="PF04399">
    <property type="entry name" value="Glutaredoxin2_C"/>
    <property type="match status" value="1"/>
</dbReference>
<reference evidence="2" key="1">
    <citation type="submission" date="2018-07" db="EMBL/GenBank/DDBJ databases">
        <title>Genome assembly of strain Ka43.</title>
        <authorList>
            <person name="Kukolya J."/>
            <person name="Nagy I."/>
            <person name="Horvath B."/>
            <person name="Toth A."/>
        </authorList>
    </citation>
    <scope>NUCLEOTIDE SEQUENCE</scope>
    <source>
        <strain evidence="2">KB43</strain>
    </source>
</reference>
<dbReference type="Pfam" id="PF13417">
    <property type="entry name" value="GST_N_3"/>
    <property type="match status" value="1"/>
</dbReference>
<dbReference type="InterPro" id="IPR007494">
    <property type="entry name" value="Glutaredoxin2_C"/>
</dbReference>
<dbReference type="GO" id="GO:0005829">
    <property type="term" value="C:cytosol"/>
    <property type="evidence" value="ECO:0007669"/>
    <property type="project" value="InterPro"/>
</dbReference>
<dbReference type="AlphaFoldDB" id="A0A928V1X3"/>
<sequence length="215" mass="24413">MKLYVYDHCPFCVKARMIFGLKKVPVTVEFVLNDDEATPVSMIGKKMTPILEIEPGNYLPESLDIIHFIDQSKTPKLLTGERNPAITQWLEKTGEAIYGLAVPRFAQADLAEFSTREARRYFTENKEAMFGNFQLLMESSEALIRITEQYLLELDKLIKSPSACNGELSEDDFHLFAALRSLSITRGVKIPQGVKSYMEQMSQLSLVPLYHDIAI</sequence>
<dbReference type="NCBIfam" id="TIGR02182">
    <property type="entry name" value="GRXB"/>
    <property type="match status" value="1"/>
</dbReference>
<dbReference type="RefSeq" id="WP_193908982.1">
    <property type="nucleotide sequence ID" value="NZ_PRDL01000001.1"/>
</dbReference>
<dbReference type="Gene3D" id="3.40.30.10">
    <property type="entry name" value="Glutaredoxin"/>
    <property type="match status" value="1"/>
</dbReference>
<dbReference type="Proteomes" id="UP000652567">
    <property type="component" value="Unassembled WGS sequence"/>
</dbReference>
<dbReference type="SFLD" id="SFLDG01204">
    <property type="entry name" value="Grx2-like.1"/>
    <property type="match status" value="1"/>
</dbReference>
<organism evidence="2 3">
    <name type="scientific">Cellvibrio polysaccharolyticus</name>
    <dbReference type="NCBI Taxonomy" id="2082724"/>
    <lineage>
        <taxon>Bacteria</taxon>
        <taxon>Pseudomonadati</taxon>
        <taxon>Pseudomonadota</taxon>
        <taxon>Gammaproteobacteria</taxon>
        <taxon>Cellvibrionales</taxon>
        <taxon>Cellvibrionaceae</taxon>
        <taxon>Cellvibrio</taxon>
    </lineage>
</organism>
<dbReference type="InterPro" id="IPR011767">
    <property type="entry name" value="GLR_AS"/>
</dbReference>
<evidence type="ECO:0000313" key="3">
    <source>
        <dbReference type="Proteomes" id="UP000652567"/>
    </source>
</evidence>
<dbReference type="SUPFAM" id="SSF47616">
    <property type="entry name" value="GST C-terminal domain-like"/>
    <property type="match status" value="1"/>
</dbReference>
<feature type="domain" description="GST N-terminal" evidence="1">
    <location>
        <begin position="1"/>
        <end position="77"/>
    </location>
</feature>
<evidence type="ECO:0000313" key="2">
    <source>
        <dbReference type="EMBL" id="MBE8717263.1"/>
    </source>
</evidence>
<dbReference type="NCBIfam" id="NF007702">
    <property type="entry name" value="PRK10387.1"/>
    <property type="match status" value="1"/>
</dbReference>
<dbReference type="EMBL" id="PRDL01000001">
    <property type="protein sequence ID" value="MBE8717263.1"/>
    <property type="molecule type" value="Genomic_DNA"/>
</dbReference>
<dbReference type="InterPro" id="IPR040079">
    <property type="entry name" value="Glutathione_S-Trfase"/>
</dbReference>
<dbReference type="PROSITE" id="PS50404">
    <property type="entry name" value="GST_NTER"/>
    <property type="match status" value="1"/>
</dbReference>
<dbReference type="SUPFAM" id="SSF52833">
    <property type="entry name" value="Thioredoxin-like"/>
    <property type="match status" value="1"/>
</dbReference>
<dbReference type="InterPro" id="IPR004045">
    <property type="entry name" value="Glutathione_S-Trfase_N"/>
</dbReference>
<proteinExistence type="predicted"/>
<protein>
    <submittedName>
        <fullName evidence="2">Glutaredoxin 2</fullName>
    </submittedName>
</protein>
<accession>A0A928V1X3</accession>
<dbReference type="Gene3D" id="1.20.1050.10">
    <property type="match status" value="1"/>
</dbReference>
<gene>
    <name evidence="2" type="ORF">C4F51_08695</name>
</gene>
<name>A0A928V1X3_9GAMM</name>
<dbReference type="InterPro" id="IPR036249">
    <property type="entry name" value="Thioredoxin-like_sf"/>
</dbReference>
<dbReference type="SFLD" id="SFLDG01183">
    <property type="entry name" value="Grx2-like"/>
    <property type="match status" value="1"/>
</dbReference>
<dbReference type="PROSITE" id="PS00195">
    <property type="entry name" value="GLUTAREDOXIN_1"/>
    <property type="match status" value="1"/>
</dbReference>
<dbReference type="InterPro" id="IPR011901">
    <property type="entry name" value="Grx2"/>
</dbReference>